<keyword evidence="2" id="KW-1003">Cell membrane</keyword>
<keyword evidence="4" id="KW-0732">Signal</keyword>
<keyword evidence="6 12" id="KW-0106">Calcium</keyword>
<feature type="transmembrane region" description="Helical" evidence="13">
    <location>
        <begin position="786"/>
        <end position="807"/>
    </location>
</feature>
<gene>
    <name evidence="15" type="ORF">chiPu_0008308</name>
</gene>
<feature type="domain" description="Cadherin" evidence="14">
    <location>
        <begin position="159"/>
        <end position="229"/>
    </location>
</feature>
<dbReference type="Pfam" id="PF08266">
    <property type="entry name" value="Cadherin_2"/>
    <property type="match status" value="1"/>
</dbReference>
<evidence type="ECO:0000256" key="2">
    <source>
        <dbReference type="ARBA" id="ARBA00022475"/>
    </source>
</evidence>
<proteinExistence type="predicted"/>
<evidence type="ECO:0000256" key="6">
    <source>
        <dbReference type="ARBA" id="ARBA00022837"/>
    </source>
</evidence>
<comment type="subcellular location">
    <subcellularLocation>
        <location evidence="1">Cell membrane</location>
        <topology evidence="1">Single-pass type I membrane protein</topology>
    </subcellularLocation>
</comment>
<name>A0A401SHP2_CHIPU</name>
<feature type="domain" description="Cadherin" evidence="14">
    <location>
        <begin position="674"/>
        <end position="777"/>
    </location>
</feature>
<keyword evidence="10" id="KW-0325">Glycoprotein</keyword>
<keyword evidence="9 13" id="KW-0472">Membrane</keyword>
<evidence type="ECO:0000256" key="4">
    <source>
        <dbReference type="ARBA" id="ARBA00022729"/>
    </source>
</evidence>
<dbReference type="Proteomes" id="UP000287033">
    <property type="component" value="Unassembled WGS sequence"/>
</dbReference>
<dbReference type="SMART" id="SM00112">
    <property type="entry name" value="CA"/>
    <property type="match status" value="6"/>
</dbReference>
<dbReference type="Pfam" id="PF16492">
    <property type="entry name" value="Cadherin_C_2"/>
    <property type="match status" value="1"/>
</dbReference>
<protein>
    <recommendedName>
        <fullName evidence="11">Protocadherin gamma-C3</fullName>
    </recommendedName>
</protein>
<keyword evidence="8 13" id="KW-1133">Transmembrane helix</keyword>
<evidence type="ECO:0000313" key="15">
    <source>
        <dbReference type="EMBL" id="GCC29865.1"/>
    </source>
</evidence>
<feature type="domain" description="Cadherin" evidence="14">
    <location>
        <begin position="339"/>
        <end position="446"/>
    </location>
</feature>
<organism evidence="15 16">
    <name type="scientific">Chiloscyllium punctatum</name>
    <name type="common">Brownbanded bambooshark</name>
    <name type="synonym">Hemiscyllium punctatum</name>
    <dbReference type="NCBI Taxonomy" id="137246"/>
    <lineage>
        <taxon>Eukaryota</taxon>
        <taxon>Metazoa</taxon>
        <taxon>Chordata</taxon>
        <taxon>Craniata</taxon>
        <taxon>Vertebrata</taxon>
        <taxon>Chondrichthyes</taxon>
        <taxon>Elasmobranchii</taxon>
        <taxon>Galeomorphii</taxon>
        <taxon>Galeoidea</taxon>
        <taxon>Orectolobiformes</taxon>
        <taxon>Hemiscylliidae</taxon>
        <taxon>Chiloscyllium</taxon>
    </lineage>
</organism>
<evidence type="ECO:0000256" key="3">
    <source>
        <dbReference type="ARBA" id="ARBA00022692"/>
    </source>
</evidence>
<evidence type="ECO:0000256" key="1">
    <source>
        <dbReference type="ARBA" id="ARBA00004251"/>
    </source>
</evidence>
<dbReference type="FunFam" id="2.60.40.60:FF:000004">
    <property type="entry name" value="Protocadherin 1 gamma 2"/>
    <property type="match status" value="1"/>
</dbReference>
<dbReference type="EMBL" id="BEZZ01000269">
    <property type="protein sequence ID" value="GCC29865.1"/>
    <property type="molecule type" value="Genomic_DNA"/>
</dbReference>
<evidence type="ECO:0000256" key="11">
    <source>
        <dbReference type="ARBA" id="ARBA00074462"/>
    </source>
</evidence>
<dbReference type="OMA" id="RELFHIE"/>
<dbReference type="FunFam" id="2.60.40.60:FF:000001">
    <property type="entry name" value="Protocadherin alpha 2"/>
    <property type="match status" value="1"/>
</dbReference>
<evidence type="ECO:0000256" key="13">
    <source>
        <dbReference type="SAM" id="Phobius"/>
    </source>
</evidence>
<keyword evidence="5" id="KW-0677">Repeat</keyword>
<evidence type="ECO:0000256" key="9">
    <source>
        <dbReference type="ARBA" id="ARBA00023136"/>
    </source>
</evidence>
<evidence type="ECO:0000256" key="12">
    <source>
        <dbReference type="PROSITE-ProRule" id="PRU00043"/>
    </source>
</evidence>
<feature type="domain" description="Cadherin" evidence="14">
    <location>
        <begin position="447"/>
        <end position="551"/>
    </location>
</feature>
<evidence type="ECO:0000256" key="5">
    <source>
        <dbReference type="ARBA" id="ARBA00022737"/>
    </source>
</evidence>
<comment type="caution">
    <text evidence="15">The sequence shown here is derived from an EMBL/GenBank/DDBJ whole genome shotgun (WGS) entry which is preliminary data.</text>
</comment>
<evidence type="ECO:0000256" key="7">
    <source>
        <dbReference type="ARBA" id="ARBA00022889"/>
    </source>
</evidence>
<accession>A0A401SHP2</accession>
<sequence>MSASVSLIDKRRNHHTEFRAGSGCSAGYGQTGSKGSRRRYGNAARCTRAFALEPQCASLRISPVHSPLKQCPLLSSLAPPHAEAKENLGKLGSDRGTTLEMASPWLKWQVIICMISSCVWDRVVGQIRYSIPEELKHGAFVGNIADDLGLNVRELSARRFRIVPGANTQFLEVNLENGVLFVNEKMDREQLCELSPSCFLHLEIVIENPLELYRVEVEILDVNDNSPGFPWREFRLEIAESVALGARFPLESAHDPDVGTNSLQTYRLSPNPYFSLEVQTRSERSKFPVLVLDMPLDRESQGLHQLVLTALDGGFPERSGTALLTVVVLDVNDNAPVFDQAVYTVCLVENAPRNTLVIKLNATDFDQGSNGEVTYSFSHHAPVRLRQLFRVEPRTGEIRVQGVVDYEEASVYEIYIQAKDNGPHTAAVHCTVVVEVIDVNDNAPEVTLTSVSSPVREDALPGTVIALISVSDRDSGANGKTSCRIPAHVPFKLQSSFKNYYTLVTSERLDRESVLEYNVSLTVTDSGSPPLSTVKTIPVKVSDVNDNAPRFAHPSYTVYLMENNAPGASICSVSALDPDLEQNAYVSYCILNSKIRGTPISTYVSINLNTGNLYALRSFDYEQLKKFQVWVQAWDAGFPSLHNNVTVNVIILDQNDNAPAIVSPLPLNGSAERVPRSADPGYPVAKVTAVDADSGQNSRLSYQLYRATEPGLFSIGPFTGEIRTSRRFEEHDSRQQRLVVHVIDHGKPPLSSSVTINVFIVDSLPEDISDLSEGPQGIEYFSEFNLYLIVSLGSISFVFLVAIIALISIKCHRGSRHGTLGRRCSLSASCCCCCCLRRKPSRAVLNNSHTNFQLPPSVKGPPSCMEVGGSGSLSQTYCYKVCLSPESAKTDLMFLKPYSSPTPAAGANSKLAQPYVSAWRRQISGGTNGTTNGSSEVSMVHCSFLERECMKRSILTKFIPVV</sequence>
<dbReference type="GO" id="GO:0005509">
    <property type="term" value="F:calcium ion binding"/>
    <property type="evidence" value="ECO:0007669"/>
    <property type="project" value="UniProtKB-UniRule"/>
</dbReference>
<dbReference type="GO" id="GO:0005886">
    <property type="term" value="C:plasma membrane"/>
    <property type="evidence" value="ECO:0007669"/>
    <property type="project" value="UniProtKB-SubCell"/>
</dbReference>
<dbReference type="PROSITE" id="PS50268">
    <property type="entry name" value="CADHERIN_2"/>
    <property type="match status" value="6"/>
</dbReference>
<dbReference type="InterPro" id="IPR050174">
    <property type="entry name" value="Protocadherin/Cadherin-CA"/>
</dbReference>
<evidence type="ECO:0000256" key="8">
    <source>
        <dbReference type="ARBA" id="ARBA00022989"/>
    </source>
</evidence>
<dbReference type="Pfam" id="PF00028">
    <property type="entry name" value="Cadherin"/>
    <property type="match status" value="5"/>
</dbReference>
<keyword evidence="7" id="KW-0130">Cell adhesion</keyword>
<dbReference type="PROSITE" id="PS00232">
    <property type="entry name" value="CADHERIN_1"/>
    <property type="match status" value="3"/>
</dbReference>
<keyword evidence="3 13" id="KW-0812">Transmembrane</keyword>
<evidence type="ECO:0000259" key="14">
    <source>
        <dbReference type="PROSITE" id="PS50268"/>
    </source>
</evidence>
<dbReference type="OrthoDB" id="6252479at2759"/>
<evidence type="ECO:0000256" key="10">
    <source>
        <dbReference type="ARBA" id="ARBA00023180"/>
    </source>
</evidence>
<dbReference type="SUPFAM" id="SSF49313">
    <property type="entry name" value="Cadherin-like"/>
    <property type="match status" value="6"/>
</dbReference>
<feature type="domain" description="Cadherin" evidence="14">
    <location>
        <begin position="230"/>
        <end position="338"/>
    </location>
</feature>
<dbReference type="FunFam" id="2.60.40.60:FF:000185">
    <property type="entry name" value="Protocadherin 2 alpha c"/>
    <property type="match status" value="1"/>
</dbReference>
<dbReference type="GO" id="GO:0007156">
    <property type="term" value="P:homophilic cell adhesion via plasma membrane adhesion molecules"/>
    <property type="evidence" value="ECO:0007669"/>
    <property type="project" value="InterPro"/>
</dbReference>
<evidence type="ECO:0000313" key="16">
    <source>
        <dbReference type="Proteomes" id="UP000287033"/>
    </source>
</evidence>
<feature type="domain" description="Cadherin" evidence="14">
    <location>
        <begin position="552"/>
        <end position="661"/>
    </location>
</feature>
<dbReference type="PRINTS" id="PR00205">
    <property type="entry name" value="CADHERIN"/>
</dbReference>
<dbReference type="FunFam" id="2.60.40.60:FF:000006">
    <property type="entry name" value="Protocadherin alpha 2"/>
    <property type="match status" value="1"/>
</dbReference>
<dbReference type="InterPro" id="IPR002126">
    <property type="entry name" value="Cadherin-like_dom"/>
</dbReference>
<dbReference type="PANTHER" id="PTHR24028:SF307">
    <property type="entry name" value="PROTOCADHERIN BETA-15-LIKE ISOFORM X1"/>
    <property type="match status" value="1"/>
</dbReference>
<dbReference type="Gene3D" id="2.60.40.60">
    <property type="entry name" value="Cadherins"/>
    <property type="match status" value="6"/>
</dbReference>
<dbReference type="STRING" id="137246.A0A401SHP2"/>
<dbReference type="PANTHER" id="PTHR24028">
    <property type="entry name" value="CADHERIN-87A"/>
    <property type="match status" value="1"/>
</dbReference>
<dbReference type="FunFam" id="2.60.40.60:FF:000018">
    <property type="entry name" value="Protocadherin gamma c3"/>
    <property type="match status" value="1"/>
</dbReference>
<reference evidence="15 16" key="1">
    <citation type="journal article" date="2018" name="Nat. Ecol. Evol.">
        <title>Shark genomes provide insights into elasmobranch evolution and the origin of vertebrates.</title>
        <authorList>
            <person name="Hara Y"/>
            <person name="Yamaguchi K"/>
            <person name="Onimaru K"/>
            <person name="Kadota M"/>
            <person name="Koyanagi M"/>
            <person name="Keeley SD"/>
            <person name="Tatsumi K"/>
            <person name="Tanaka K"/>
            <person name="Motone F"/>
            <person name="Kageyama Y"/>
            <person name="Nozu R"/>
            <person name="Adachi N"/>
            <person name="Nishimura O"/>
            <person name="Nakagawa R"/>
            <person name="Tanegashima C"/>
            <person name="Kiyatake I"/>
            <person name="Matsumoto R"/>
            <person name="Murakumo K"/>
            <person name="Nishida K"/>
            <person name="Terakita A"/>
            <person name="Kuratani S"/>
            <person name="Sato K"/>
            <person name="Hyodo S Kuraku.S."/>
        </authorList>
    </citation>
    <scope>NUCLEOTIDE SEQUENCE [LARGE SCALE GENOMIC DNA]</scope>
</reference>
<dbReference type="AlphaFoldDB" id="A0A401SHP2"/>
<dbReference type="InterPro" id="IPR015919">
    <property type="entry name" value="Cadherin-like_sf"/>
</dbReference>
<keyword evidence="16" id="KW-1185">Reference proteome</keyword>
<dbReference type="InterPro" id="IPR032455">
    <property type="entry name" value="Cadherin_C"/>
</dbReference>
<dbReference type="InterPro" id="IPR013164">
    <property type="entry name" value="Cadherin_N"/>
</dbReference>
<dbReference type="CDD" id="cd11304">
    <property type="entry name" value="Cadherin_repeat"/>
    <property type="match status" value="6"/>
</dbReference>
<dbReference type="FunFam" id="2.60.40.60:FF:000002">
    <property type="entry name" value="Protocadherin alpha 2"/>
    <property type="match status" value="1"/>
</dbReference>
<dbReference type="InterPro" id="IPR020894">
    <property type="entry name" value="Cadherin_CS"/>
</dbReference>